<dbReference type="EMBL" id="MHTV01000002">
    <property type="protein sequence ID" value="OHA67868.1"/>
    <property type="molecule type" value="Genomic_DNA"/>
</dbReference>
<gene>
    <name evidence="3" type="ORF">A3C04_02950</name>
</gene>
<dbReference type="AlphaFoldDB" id="A0A1G2R5N1"/>
<dbReference type="Gene3D" id="2.170.130.30">
    <property type="match status" value="1"/>
</dbReference>
<dbReference type="Pfam" id="PF14478">
    <property type="entry name" value="DUF4430"/>
    <property type="match status" value="1"/>
</dbReference>
<keyword evidence="1" id="KW-0812">Transmembrane</keyword>
<keyword evidence="1" id="KW-0472">Membrane</keyword>
<evidence type="ECO:0000256" key="1">
    <source>
        <dbReference type="SAM" id="Phobius"/>
    </source>
</evidence>
<dbReference type="Proteomes" id="UP000178092">
    <property type="component" value="Unassembled WGS sequence"/>
</dbReference>
<comment type="caution">
    <text evidence="3">The sequence shown here is derived from an EMBL/GenBank/DDBJ whole genome shotgun (WGS) entry which is preliminary data.</text>
</comment>
<protein>
    <recommendedName>
        <fullName evidence="2">Transcobalamin-like C-terminal domain-containing protein</fullName>
    </recommendedName>
</protein>
<accession>A0A1G2R5N1</accession>
<feature type="domain" description="Transcobalamin-like C-terminal" evidence="2">
    <location>
        <begin position="76"/>
        <end position="145"/>
    </location>
</feature>
<feature type="transmembrane region" description="Helical" evidence="1">
    <location>
        <begin position="7"/>
        <end position="29"/>
    </location>
</feature>
<dbReference type="InterPro" id="IPR027954">
    <property type="entry name" value="Transcobalamin-like_C"/>
</dbReference>
<keyword evidence="1" id="KW-1133">Transmembrane helix</keyword>
<organism evidence="3 4">
    <name type="scientific">Candidatus Wildermuthbacteria bacterium RIFCSPHIGHO2_02_FULL_45_25</name>
    <dbReference type="NCBI Taxonomy" id="1802450"/>
    <lineage>
        <taxon>Bacteria</taxon>
        <taxon>Candidatus Wildermuthiibacteriota</taxon>
    </lineage>
</organism>
<proteinExistence type="predicted"/>
<name>A0A1G2R5N1_9BACT</name>
<evidence type="ECO:0000313" key="3">
    <source>
        <dbReference type="EMBL" id="OHA67868.1"/>
    </source>
</evidence>
<reference evidence="3 4" key="1">
    <citation type="journal article" date="2016" name="Nat. Commun.">
        <title>Thousands of microbial genomes shed light on interconnected biogeochemical processes in an aquifer system.</title>
        <authorList>
            <person name="Anantharaman K."/>
            <person name="Brown C.T."/>
            <person name="Hug L.A."/>
            <person name="Sharon I."/>
            <person name="Castelle C.J."/>
            <person name="Probst A.J."/>
            <person name="Thomas B.C."/>
            <person name="Singh A."/>
            <person name="Wilkins M.J."/>
            <person name="Karaoz U."/>
            <person name="Brodie E.L."/>
            <person name="Williams K.H."/>
            <person name="Hubbard S.S."/>
            <person name="Banfield J.F."/>
        </authorList>
    </citation>
    <scope>NUCLEOTIDE SEQUENCE [LARGE SCALE GENOMIC DNA]</scope>
</reference>
<evidence type="ECO:0000259" key="2">
    <source>
        <dbReference type="Pfam" id="PF14478"/>
    </source>
</evidence>
<evidence type="ECO:0000313" key="4">
    <source>
        <dbReference type="Proteomes" id="UP000178092"/>
    </source>
</evidence>
<sequence length="154" mass="17057">MDQSKKILLIFGIILGIFTTGIITGLLLVDVGYIPVAFGGTHESSQEQDKIVSLDIDYGNGNVQSFADVKLTGDGTVLSALKILEKQYNLPVETREFVGIGTFVEAIHGVHNTNTKYWQFWVNGEYSLVGAGQFQVKNGDEIFWKRTDEKPNTK</sequence>